<dbReference type="PANTHER" id="PTHR10219:SF43">
    <property type="entry name" value="GLYCOLIPID TRANSFER PROTEIN DOMAIN-CONTAINING PROTEIN"/>
    <property type="match status" value="1"/>
</dbReference>
<dbReference type="InterPro" id="IPR036497">
    <property type="entry name" value="GLTP_sf"/>
</dbReference>
<dbReference type="SUPFAM" id="SSF110004">
    <property type="entry name" value="Glycolipid transfer protein, GLTP"/>
    <property type="match status" value="1"/>
</dbReference>
<sequence>MVEENHLFDLSRVTKNFSECLKDEKDALLREYVSAYEELSKIFAMLGRIFGFVESDVVNKLTILSTCLQNKPETYSTVLTMIQYECGGSAKPIDQGSRTLLRLHRALNFIIQFVSGLMHGHCSGVSIHEIVKKAYDETLANFHGFIIRKSVGLAVYGLPERDQIIRKFFRIPECEEIPTERIQSEAEKFHTVAFEVYNRIQIAYETNNILDLP</sequence>
<keyword evidence="2" id="KW-1185">Reference proteome</keyword>
<dbReference type="GO" id="GO:1902388">
    <property type="term" value="F:ceramide 1-phosphate transfer activity"/>
    <property type="evidence" value="ECO:0007669"/>
    <property type="project" value="TreeGrafter"/>
</dbReference>
<dbReference type="GO" id="GO:0016020">
    <property type="term" value="C:membrane"/>
    <property type="evidence" value="ECO:0007669"/>
    <property type="project" value="TreeGrafter"/>
</dbReference>
<name>A0A0K0EK42_STRER</name>
<evidence type="ECO:0000259" key="1">
    <source>
        <dbReference type="Pfam" id="PF08718"/>
    </source>
</evidence>
<accession>A0A0K0EK42</accession>
<feature type="domain" description="Glycolipid transfer protein" evidence="1">
    <location>
        <begin position="29"/>
        <end position="168"/>
    </location>
</feature>
<dbReference type="WBParaSite" id="SSTP_0000983300.1">
    <property type="protein sequence ID" value="SSTP_0000983300.1"/>
    <property type="gene ID" value="SSTP_0000983300"/>
</dbReference>
<dbReference type="Pfam" id="PF08718">
    <property type="entry name" value="GLTP"/>
    <property type="match status" value="1"/>
</dbReference>
<dbReference type="WBParaSite" id="TCONS_00007466.p1">
    <property type="protein sequence ID" value="TCONS_00007466.p1"/>
    <property type="gene ID" value="XLOC_005501"/>
</dbReference>
<evidence type="ECO:0000313" key="2">
    <source>
        <dbReference type="Proteomes" id="UP000035681"/>
    </source>
</evidence>
<proteinExistence type="predicted"/>
<dbReference type="AlphaFoldDB" id="A0A0K0EK42"/>
<dbReference type="GO" id="GO:1902387">
    <property type="term" value="F:ceramide 1-phosphate binding"/>
    <property type="evidence" value="ECO:0007669"/>
    <property type="project" value="TreeGrafter"/>
</dbReference>
<dbReference type="STRING" id="6248.A0A0K0EK42"/>
<evidence type="ECO:0000313" key="3">
    <source>
        <dbReference type="WBParaSite" id="SSTP_0000983300.1"/>
    </source>
</evidence>
<dbReference type="Gene3D" id="1.10.3520.10">
    <property type="entry name" value="Glycolipid transfer protein"/>
    <property type="match status" value="1"/>
</dbReference>
<dbReference type="GO" id="GO:0005829">
    <property type="term" value="C:cytosol"/>
    <property type="evidence" value="ECO:0007669"/>
    <property type="project" value="TreeGrafter"/>
</dbReference>
<organism evidence="3">
    <name type="scientific">Strongyloides stercoralis</name>
    <name type="common">Threadworm</name>
    <dbReference type="NCBI Taxonomy" id="6248"/>
    <lineage>
        <taxon>Eukaryota</taxon>
        <taxon>Metazoa</taxon>
        <taxon>Ecdysozoa</taxon>
        <taxon>Nematoda</taxon>
        <taxon>Chromadorea</taxon>
        <taxon>Rhabditida</taxon>
        <taxon>Tylenchina</taxon>
        <taxon>Panagrolaimomorpha</taxon>
        <taxon>Strongyloidoidea</taxon>
        <taxon>Strongyloididae</taxon>
        <taxon>Strongyloides</taxon>
    </lineage>
</organism>
<evidence type="ECO:0000313" key="4">
    <source>
        <dbReference type="WBParaSite" id="TCONS_00007466.p1"/>
    </source>
</evidence>
<dbReference type="InterPro" id="IPR014830">
    <property type="entry name" value="Glycolipid_transfer_prot_dom"/>
</dbReference>
<dbReference type="Proteomes" id="UP000035681">
    <property type="component" value="Unplaced"/>
</dbReference>
<protein>
    <submittedName>
        <fullName evidence="3 4">GLTP domain-containing protein</fullName>
    </submittedName>
</protein>
<dbReference type="PANTHER" id="PTHR10219">
    <property type="entry name" value="GLYCOLIPID TRANSFER PROTEIN-RELATED"/>
    <property type="match status" value="1"/>
</dbReference>
<reference evidence="3" key="1">
    <citation type="submission" date="2015-08" db="UniProtKB">
        <authorList>
            <consortium name="WormBaseParasite"/>
        </authorList>
    </citation>
    <scope>IDENTIFICATION</scope>
</reference>